<comment type="caution">
    <text evidence="1">The sequence shown here is derived from an EMBL/GenBank/DDBJ whole genome shotgun (WGS) entry which is preliminary data.</text>
</comment>
<evidence type="ECO:0000313" key="1">
    <source>
        <dbReference type="EMBL" id="GAI84642.1"/>
    </source>
</evidence>
<name>X1RV56_9ZZZZ</name>
<proteinExistence type="predicted"/>
<dbReference type="AlphaFoldDB" id="X1RV56"/>
<gene>
    <name evidence="1" type="ORF">S12H4_23495</name>
</gene>
<dbReference type="EMBL" id="BARW01012497">
    <property type="protein sequence ID" value="GAI84642.1"/>
    <property type="molecule type" value="Genomic_DNA"/>
</dbReference>
<accession>X1RV56</accession>
<reference evidence="1" key="1">
    <citation type="journal article" date="2014" name="Front. Microbiol.">
        <title>High frequency of phylogenetically diverse reductive dehalogenase-homologous genes in deep subseafloor sedimentary metagenomes.</title>
        <authorList>
            <person name="Kawai M."/>
            <person name="Futagami T."/>
            <person name="Toyoda A."/>
            <person name="Takaki Y."/>
            <person name="Nishi S."/>
            <person name="Hori S."/>
            <person name="Arai W."/>
            <person name="Tsubouchi T."/>
            <person name="Morono Y."/>
            <person name="Uchiyama I."/>
            <person name="Ito T."/>
            <person name="Fujiyama A."/>
            <person name="Inagaki F."/>
            <person name="Takami H."/>
        </authorList>
    </citation>
    <scope>NUCLEOTIDE SEQUENCE</scope>
    <source>
        <strain evidence="1">Expedition CK06-06</strain>
    </source>
</reference>
<feature type="non-terminal residue" evidence="1">
    <location>
        <position position="30"/>
    </location>
</feature>
<organism evidence="1">
    <name type="scientific">marine sediment metagenome</name>
    <dbReference type="NCBI Taxonomy" id="412755"/>
    <lineage>
        <taxon>unclassified sequences</taxon>
        <taxon>metagenomes</taxon>
        <taxon>ecological metagenomes</taxon>
    </lineage>
</organism>
<protein>
    <submittedName>
        <fullName evidence="1">Uncharacterized protein</fullName>
    </submittedName>
</protein>
<sequence>MKSELNIKNLEAYYEGEVVPSGNGAVIKSL</sequence>